<evidence type="ECO:0000313" key="7">
    <source>
        <dbReference type="Proteomes" id="UP000251577"/>
    </source>
</evidence>
<dbReference type="InterPro" id="IPR036420">
    <property type="entry name" value="BRCT_dom_sf"/>
</dbReference>
<dbReference type="InterPro" id="IPR012337">
    <property type="entry name" value="RNaseH-like_sf"/>
</dbReference>
<dbReference type="Pfam" id="PF04545">
    <property type="entry name" value="Sigma70_r4"/>
    <property type="match status" value="1"/>
</dbReference>
<dbReference type="PANTHER" id="PTHR30231:SF4">
    <property type="entry name" value="PROTEIN NEN2"/>
    <property type="match status" value="1"/>
</dbReference>
<dbReference type="SMART" id="SM00479">
    <property type="entry name" value="EXOIII"/>
    <property type="match status" value="1"/>
</dbReference>
<reference evidence="6 7" key="1">
    <citation type="journal article" date="2018" name="Syst. Appl. Microbiol.">
        <title>Corynebacterium heidelbergense sp. nov., isolated from the preen glands of Egyptian geese (Alopochen aegyptiacus).</title>
        <authorList>
            <person name="Braun M.S."/>
            <person name="Wang E."/>
            <person name="Zimmermann S."/>
            <person name="Wink M."/>
        </authorList>
    </citation>
    <scope>NUCLEOTIDE SEQUENCE [LARGE SCALE GENOMIC DNA]</scope>
    <source>
        <strain evidence="6 7">647</strain>
    </source>
</reference>
<dbReference type="CDD" id="cd06127">
    <property type="entry name" value="DEDDh"/>
    <property type="match status" value="1"/>
</dbReference>
<dbReference type="InterPro" id="IPR013520">
    <property type="entry name" value="Ribonucl_H"/>
</dbReference>
<dbReference type="GO" id="GO:0006352">
    <property type="term" value="P:DNA-templated transcription initiation"/>
    <property type="evidence" value="ECO:0007669"/>
    <property type="project" value="InterPro"/>
</dbReference>
<dbReference type="InterPro" id="IPR007630">
    <property type="entry name" value="RNA_pol_sigma70_r4"/>
</dbReference>
<dbReference type="GO" id="GO:0003676">
    <property type="term" value="F:nucleic acid binding"/>
    <property type="evidence" value="ECO:0007669"/>
    <property type="project" value="InterPro"/>
</dbReference>
<dbReference type="EMBL" id="QHCV01000060">
    <property type="protein sequence ID" value="RAV31757.1"/>
    <property type="molecule type" value="Genomic_DNA"/>
</dbReference>
<protein>
    <recommendedName>
        <fullName evidence="5">Exonuclease domain-containing protein</fullName>
    </recommendedName>
</protein>
<dbReference type="PANTHER" id="PTHR30231">
    <property type="entry name" value="DNA POLYMERASE III SUBUNIT EPSILON"/>
    <property type="match status" value="1"/>
</dbReference>
<dbReference type="SUPFAM" id="SSF88659">
    <property type="entry name" value="Sigma3 and sigma4 domains of RNA polymerase sigma factors"/>
    <property type="match status" value="1"/>
</dbReference>
<proteinExistence type="predicted"/>
<feature type="compositionally biased region" description="Basic and acidic residues" evidence="4">
    <location>
        <begin position="467"/>
        <end position="504"/>
    </location>
</feature>
<dbReference type="SUPFAM" id="SSF158682">
    <property type="entry name" value="TerB-like"/>
    <property type="match status" value="1"/>
</dbReference>
<organism evidence="6 7">
    <name type="scientific">Corynebacterium heidelbergense</name>
    <dbReference type="NCBI Taxonomy" id="2055947"/>
    <lineage>
        <taxon>Bacteria</taxon>
        <taxon>Bacillati</taxon>
        <taxon>Actinomycetota</taxon>
        <taxon>Actinomycetes</taxon>
        <taxon>Mycobacteriales</taxon>
        <taxon>Corynebacteriaceae</taxon>
        <taxon>Corynebacterium</taxon>
    </lineage>
</organism>
<evidence type="ECO:0000256" key="4">
    <source>
        <dbReference type="SAM" id="MobiDB-lite"/>
    </source>
</evidence>
<evidence type="ECO:0000256" key="1">
    <source>
        <dbReference type="ARBA" id="ARBA00022722"/>
    </source>
</evidence>
<feature type="compositionally biased region" description="Low complexity" evidence="4">
    <location>
        <begin position="1030"/>
        <end position="1040"/>
    </location>
</feature>
<evidence type="ECO:0000256" key="2">
    <source>
        <dbReference type="ARBA" id="ARBA00022801"/>
    </source>
</evidence>
<dbReference type="Pfam" id="PF00929">
    <property type="entry name" value="RNase_T"/>
    <property type="match status" value="1"/>
</dbReference>
<keyword evidence="2" id="KW-0378">Hydrolase</keyword>
<dbReference type="InterPro" id="IPR036397">
    <property type="entry name" value="RNaseH_sf"/>
</dbReference>
<feature type="region of interest" description="Disordered" evidence="4">
    <location>
        <begin position="1019"/>
        <end position="1053"/>
    </location>
</feature>
<dbReference type="SUPFAM" id="SSF53098">
    <property type="entry name" value="Ribonuclease H-like"/>
    <property type="match status" value="1"/>
</dbReference>
<accession>A0A364V553</accession>
<keyword evidence="3" id="KW-0269">Exonuclease</keyword>
<dbReference type="InterPro" id="IPR029024">
    <property type="entry name" value="TerB-like"/>
</dbReference>
<sequence length="1303" mass="141908">MGVLGYWVFDFHAGACPTRCLACAAVAHSELASEENTVQPETAPRYAVVDVETTGFGQHDRVLEVAIVHLNAAGEVEGTWSTLINPGRDIPNSHIHGIHARDVLHAPSFGQIAAEVARRLDGRVFVAHNASFDSRMLRAEFDRAGLELEGLGRHHHCTMVITGEVHPYSGRSLEAALKRAGLNNEWAHSAEGDARATAALFRHYLDIGALNPSSAVTALGWAGDSEPNESGTPQSVAVVQREDTRLRMGTWLYQLASGLPFKGRPHIDAYIELLQRALADEHIDGEEVEELLDLAKGLGISREEAVQIHREFAHSLALLAWADGVVTPEEREQLATTACQLGVPWHEVEQWLAAPPEQSDAVTGQGAVSLRTGDRVTFTGQLELPREVWEERSRLAGLEVGGVSRKSACLVAADPDSGSRKARRARELGIPIIDEVTFAHLLGQLSREPVEDDENGQRFDATQAVLDRQDRERRELVGEDPDGKDRAGGDRAGEDLDGEDRAGEDQASEEGEGPGGQNQAEPGDHSPSVAAVDAPAEVVDDLVRVFPWLAEVSPGPTAAVNEHGEADPELVADLWITSRAEQPLFRMSPELSSDALPRLLEGTKTLVQRWRAAYPEPLNASVEDLTQIAGVGPTAVRHWAVGVAHEALHSDAYARSAEDDGGQGARLVASDIEEDLVGEVYEDWKFYDETIDQALKEMADVLSYLRYRNGDLARLIGPATGDGRQDRRRARLLALLEDKDSPLNAVLASERPAAAEVLRLVYLEADERQRDLMRDRIGAVQPKTLQVIAERFGVSKQRVRQIETKVRKRLSKLLEEGSVADLLLGIRAHAHPVNSQVAILQLFPELSNHVEGWDAPLWQILDQLDDSFTVEDGWVCYPDLAGAVATTQQVLEAAENEDGIVAIDAIDDQLGVPPALAREWLLACGFPIVQDHVLNRRDSRSIRSVAVLSIAGEPMTAEAIFRSAGSSGTLRALKNALSVNDRVVRTGVDTFGLRRWGVEEYTKLTDIIGRRVDAAVEQARADSTGEDAADGGLHAGGAQAEDSETDPADVPTPRVGVTLRELLAELPEKFGVAPSSIKAYAATGEFEIIDGTVYRRENPQVNDAEPEESSGLYRRDGQWQLLATITADHLRGSGFGVPAGMPCLRAVEFGQTITLPSRLGDQPMTWGMLAQCGSIRRFCEDMGLRVGDRVWISDNNGQRFEVEPAPPLREHTGLAAVAAAMGIDPEQVGTHLREDGEAPQKDGTHPQADGAETEACLEGLIAEALGFPATAPRRKILARLRHRRENRLVEILEGLWLPRRTED</sequence>
<evidence type="ECO:0000259" key="5">
    <source>
        <dbReference type="SMART" id="SM00479"/>
    </source>
</evidence>
<evidence type="ECO:0000313" key="6">
    <source>
        <dbReference type="EMBL" id="RAV31757.1"/>
    </source>
</evidence>
<dbReference type="Proteomes" id="UP000251577">
    <property type="component" value="Unassembled WGS sequence"/>
</dbReference>
<dbReference type="Gene3D" id="3.40.50.10190">
    <property type="entry name" value="BRCT domain"/>
    <property type="match status" value="1"/>
</dbReference>
<dbReference type="InterPro" id="IPR036388">
    <property type="entry name" value="WH-like_DNA-bd_sf"/>
</dbReference>
<name>A0A364V553_9CORY</name>
<feature type="domain" description="Exonuclease" evidence="5">
    <location>
        <begin position="45"/>
        <end position="210"/>
    </location>
</feature>
<dbReference type="GO" id="GO:0005829">
    <property type="term" value="C:cytosol"/>
    <property type="evidence" value="ECO:0007669"/>
    <property type="project" value="TreeGrafter"/>
</dbReference>
<keyword evidence="7" id="KW-1185">Reference proteome</keyword>
<keyword evidence="1" id="KW-0540">Nuclease</keyword>
<dbReference type="Gene3D" id="3.30.420.10">
    <property type="entry name" value="Ribonuclease H-like superfamily/Ribonuclease H"/>
    <property type="match status" value="1"/>
</dbReference>
<gene>
    <name evidence="6" type="ORF">DLJ54_06715</name>
</gene>
<comment type="caution">
    <text evidence="6">The sequence shown here is derived from an EMBL/GenBank/DDBJ whole genome shotgun (WGS) entry which is preliminary data.</text>
</comment>
<feature type="region of interest" description="Disordered" evidence="4">
    <location>
        <begin position="448"/>
        <end position="529"/>
    </location>
</feature>
<dbReference type="GO" id="GO:0008408">
    <property type="term" value="F:3'-5' exonuclease activity"/>
    <property type="evidence" value="ECO:0007669"/>
    <property type="project" value="TreeGrafter"/>
</dbReference>
<dbReference type="Gene3D" id="1.10.10.10">
    <property type="entry name" value="Winged helix-like DNA-binding domain superfamily/Winged helix DNA-binding domain"/>
    <property type="match status" value="1"/>
</dbReference>
<dbReference type="InterPro" id="IPR013324">
    <property type="entry name" value="RNA_pol_sigma_r3/r4-like"/>
</dbReference>
<evidence type="ECO:0000256" key="3">
    <source>
        <dbReference type="ARBA" id="ARBA00022839"/>
    </source>
</evidence>
<dbReference type="FunFam" id="3.30.420.10:FF:000045">
    <property type="entry name" value="3'-5' exonuclease DinG"/>
    <property type="match status" value="1"/>
</dbReference>
<dbReference type="GO" id="GO:0003700">
    <property type="term" value="F:DNA-binding transcription factor activity"/>
    <property type="evidence" value="ECO:0007669"/>
    <property type="project" value="InterPro"/>
</dbReference>